<keyword evidence="2" id="KW-1185">Reference proteome</keyword>
<dbReference type="RefSeq" id="WP_374919598.1">
    <property type="nucleotide sequence ID" value="NZ_JBHFGJ010000006.1"/>
</dbReference>
<reference evidence="1 2" key="1">
    <citation type="submission" date="2024-09" db="EMBL/GenBank/DDBJ databases">
        <authorList>
            <person name="Zhang Y."/>
        </authorList>
    </citation>
    <scope>NUCLEOTIDE SEQUENCE [LARGE SCALE GENOMIC DNA]</scope>
    <source>
        <strain evidence="1 2">SH314</strain>
    </source>
</reference>
<dbReference type="EMBL" id="JBHFGJ010000006">
    <property type="protein sequence ID" value="MFB2653889.1"/>
    <property type="molecule type" value="Genomic_DNA"/>
</dbReference>
<accession>A0ABV4VXF6</accession>
<comment type="caution">
    <text evidence="1">The sequence shown here is derived from an EMBL/GenBank/DDBJ whole genome shotgun (WGS) entry which is preliminary data.</text>
</comment>
<organism evidence="1 2">
    <name type="scientific">Shewanella seohaensis</name>
    <dbReference type="NCBI Taxonomy" id="755175"/>
    <lineage>
        <taxon>Bacteria</taxon>
        <taxon>Pseudomonadati</taxon>
        <taxon>Pseudomonadota</taxon>
        <taxon>Gammaproteobacteria</taxon>
        <taxon>Alteromonadales</taxon>
        <taxon>Shewanellaceae</taxon>
        <taxon>Shewanella</taxon>
    </lineage>
</organism>
<proteinExistence type="predicted"/>
<protein>
    <submittedName>
        <fullName evidence="1">Uncharacterized protein</fullName>
    </submittedName>
</protein>
<evidence type="ECO:0000313" key="1">
    <source>
        <dbReference type="EMBL" id="MFB2653889.1"/>
    </source>
</evidence>
<gene>
    <name evidence="1" type="ORF">ACE02L_14215</name>
</gene>
<dbReference type="Proteomes" id="UP001576726">
    <property type="component" value="Unassembled WGS sequence"/>
</dbReference>
<name>A0ABV4VXF6_9GAMM</name>
<sequence length="60" mass="6898">MTLESVPLKLVETWFWMVFSSKDPALKKAGKVNIEKYFGSVTMALEQHPDLQQYAHKTAQ</sequence>
<evidence type="ECO:0000313" key="2">
    <source>
        <dbReference type="Proteomes" id="UP001576726"/>
    </source>
</evidence>